<dbReference type="SUPFAM" id="SSF57302">
    <property type="entry name" value="Snake toxin-like"/>
    <property type="match status" value="2"/>
</dbReference>
<dbReference type="PANTHER" id="PTHR20914">
    <property type="entry name" value="LY6/PLAUR DOMAIN-CONTAINING PROTEIN 8"/>
    <property type="match status" value="1"/>
</dbReference>
<dbReference type="Pfam" id="PF00021">
    <property type="entry name" value="UPAR_LY6"/>
    <property type="match status" value="2"/>
</dbReference>
<keyword evidence="2" id="KW-0964">Secreted</keyword>
<evidence type="ECO:0000259" key="4">
    <source>
        <dbReference type="Pfam" id="PF00021"/>
    </source>
</evidence>
<accession>A0A0F7JIX9</accession>
<protein>
    <submittedName>
        <fullName evidence="5">Sodefrin-like factor</fullName>
    </submittedName>
</protein>
<dbReference type="InterPro" id="IPR045860">
    <property type="entry name" value="Snake_toxin-like_sf"/>
</dbReference>
<feature type="chain" id="PRO_5002517461" evidence="3">
    <location>
        <begin position="21"/>
        <end position="200"/>
    </location>
</feature>
<dbReference type="EMBL" id="KP849564">
    <property type="protein sequence ID" value="AKH13999.1"/>
    <property type="molecule type" value="mRNA"/>
</dbReference>
<organism evidence="5">
    <name type="scientific">Ichthyosaura alpestris</name>
    <name type="common">Alpine newt</name>
    <name type="synonym">Mesotriton alpestris</name>
    <dbReference type="NCBI Taxonomy" id="54263"/>
    <lineage>
        <taxon>Eukaryota</taxon>
        <taxon>Metazoa</taxon>
        <taxon>Chordata</taxon>
        <taxon>Craniata</taxon>
        <taxon>Vertebrata</taxon>
        <taxon>Euteleostomi</taxon>
        <taxon>Amphibia</taxon>
        <taxon>Batrachia</taxon>
        <taxon>Caudata</taxon>
        <taxon>Salamandroidea</taxon>
        <taxon>Salamandridae</taxon>
        <taxon>Pleurodelinae</taxon>
        <taxon>Ichthyosaura</taxon>
    </lineage>
</organism>
<evidence type="ECO:0000256" key="1">
    <source>
        <dbReference type="ARBA" id="ARBA00004613"/>
    </source>
</evidence>
<dbReference type="InterPro" id="IPR016054">
    <property type="entry name" value="LY6_UPA_recep-like"/>
</dbReference>
<comment type="subcellular location">
    <subcellularLocation>
        <location evidence="1">Secreted</location>
    </subcellularLocation>
</comment>
<feature type="domain" description="UPAR/Ly6" evidence="4">
    <location>
        <begin position="119"/>
        <end position="187"/>
    </location>
</feature>
<dbReference type="InterPro" id="IPR050918">
    <property type="entry name" value="CNF-like_PLA2_Inhibitor"/>
</dbReference>
<reference evidence="5" key="1">
    <citation type="journal article" date="2015" name="BMC Evol. Biol.">
        <title>High pheromone diversity in the male cheek gland of the red-spotted newt Notophthalmus viridescens (Salamandridae).</title>
        <authorList>
            <person name="Janssenswillen S."/>
            <person name="Willaert B."/>
            <person name="Treer D."/>
            <person name="Vandebergh W."/>
            <person name="Bossuyt F."/>
            <person name="Van Bocxlaer I."/>
        </authorList>
    </citation>
    <scope>NUCLEOTIDE SEQUENCE</scope>
    <source>
        <tissue evidence="5">Abdominal gland</tissue>
    </source>
</reference>
<name>A0A0F7JIX9_ICHAP</name>
<keyword evidence="3" id="KW-0732">Signal</keyword>
<feature type="domain" description="UPAR/Ly6" evidence="4">
    <location>
        <begin position="21"/>
        <end position="105"/>
    </location>
</feature>
<sequence length="200" mass="21316">MRAILAAVVMLQTLITGADCLLCEQCVASGANQCSGTFKQCSPDVTHCLKGVENTTVGGDVTVNAFKDCLDPSYQAVCGRAFYLKNSVVSFWISTTCCDSDFCNKGDVEVPAVDETPNGYKCDECYTDQSSDSCTPTGEVECTGKQNTCTSSSGKAGVPGDILKPYSLKACVTHDYCELLQSMATHLHSDELLCIPAKKL</sequence>
<dbReference type="CDD" id="cd23572">
    <property type="entry name" value="TFP_LU_ECD_PINLYP_rpt2"/>
    <property type="match status" value="1"/>
</dbReference>
<dbReference type="Gene3D" id="2.10.60.10">
    <property type="entry name" value="CD59"/>
    <property type="match status" value="2"/>
</dbReference>
<evidence type="ECO:0000256" key="2">
    <source>
        <dbReference type="ARBA" id="ARBA00022525"/>
    </source>
</evidence>
<dbReference type="PANTHER" id="PTHR20914:SF31">
    <property type="entry name" value="PHOSPHOLIPASE A2 INHIBITOR AND LY6_PLAUR DOMAIN-CONTAINING PROTEIN"/>
    <property type="match status" value="1"/>
</dbReference>
<evidence type="ECO:0000313" key="5">
    <source>
        <dbReference type="EMBL" id="AKH13999.1"/>
    </source>
</evidence>
<proteinExistence type="evidence at transcript level"/>
<dbReference type="AlphaFoldDB" id="A0A0F7JIX9"/>
<dbReference type="GO" id="GO:0005576">
    <property type="term" value="C:extracellular region"/>
    <property type="evidence" value="ECO:0007669"/>
    <property type="project" value="UniProtKB-SubCell"/>
</dbReference>
<evidence type="ECO:0000256" key="3">
    <source>
        <dbReference type="SAM" id="SignalP"/>
    </source>
</evidence>
<feature type="signal peptide" evidence="3">
    <location>
        <begin position="1"/>
        <end position="20"/>
    </location>
</feature>